<accession>A0ACC3D5X6</accession>
<feature type="non-terminal residue" evidence="1">
    <location>
        <position position="122"/>
    </location>
</feature>
<keyword evidence="2" id="KW-1185">Reference proteome</keyword>
<evidence type="ECO:0000313" key="2">
    <source>
        <dbReference type="Proteomes" id="UP001186974"/>
    </source>
</evidence>
<gene>
    <name evidence="1" type="ORF">LTS18_004702</name>
</gene>
<dbReference type="Proteomes" id="UP001186974">
    <property type="component" value="Unassembled WGS sequence"/>
</dbReference>
<evidence type="ECO:0000313" key="1">
    <source>
        <dbReference type="EMBL" id="KAK3062163.1"/>
    </source>
</evidence>
<sequence length="122" mass="12252">MKNTFAFAALAGIVAATPAPQMMDFDAILAAPAPTLVGPPLELFASNQTGVYNQATADALASQTVTSAAVASATAASQKAKRGLVLDLLNAVLPPPKTTTKTTTSKSNSKTSSTALPTTTST</sequence>
<proteinExistence type="predicted"/>
<dbReference type="EMBL" id="JAWDJW010007437">
    <property type="protein sequence ID" value="KAK3062163.1"/>
    <property type="molecule type" value="Genomic_DNA"/>
</dbReference>
<reference evidence="1" key="1">
    <citation type="submission" date="2024-09" db="EMBL/GenBank/DDBJ databases">
        <title>Black Yeasts Isolated from many extreme environments.</title>
        <authorList>
            <person name="Coleine C."/>
            <person name="Stajich J.E."/>
            <person name="Selbmann L."/>
        </authorList>
    </citation>
    <scope>NUCLEOTIDE SEQUENCE</scope>
    <source>
        <strain evidence="1">CCFEE 5737</strain>
    </source>
</reference>
<organism evidence="1 2">
    <name type="scientific">Coniosporium uncinatum</name>
    <dbReference type="NCBI Taxonomy" id="93489"/>
    <lineage>
        <taxon>Eukaryota</taxon>
        <taxon>Fungi</taxon>
        <taxon>Dikarya</taxon>
        <taxon>Ascomycota</taxon>
        <taxon>Pezizomycotina</taxon>
        <taxon>Dothideomycetes</taxon>
        <taxon>Dothideomycetes incertae sedis</taxon>
        <taxon>Coniosporium</taxon>
    </lineage>
</organism>
<name>A0ACC3D5X6_9PEZI</name>
<comment type="caution">
    <text evidence="1">The sequence shown here is derived from an EMBL/GenBank/DDBJ whole genome shotgun (WGS) entry which is preliminary data.</text>
</comment>
<protein>
    <submittedName>
        <fullName evidence="1">Uncharacterized protein</fullName>
    </submittedName>
</protein>